<evidence type="ECO:0000259" key="1">
    <source>
        <dbReference type="Pfam" id="PF03104"/>
    </source>
</evidence>
<dbReference type="GO" id="GO:0003676">
    <property type="term" value="F:nucleic acid binding"/>
    <property type="evidence" value="ECO:0007669"/>
    <property type="project" value="InterPro"/>
</dbReference>
<dbReference type="InterPro" id="IPR006133">
    <property type="entry name" value="DNA-dir_DNA_pol_B_exonuc"/>
</dbReference>
<protein>
    <submittedName>
        <fullName evidence="2">DNA polymerase elongation subunit</fullName>
    </submittedName>
</protein>
<proteinExistence type="predicted"/>
<feature type="domain" description="DNA-directed DNA polymerase family B exonuclease" evidence="1">
    <location>
        <begin position="13"/>
        <end position="106"/>
    </location>
</feature>
<organism evidence="2">
    <name type="scientific">mine drainage metagenome</name>
    <dbReference type="NCBI Taxonomy" id="410659"/>
    <lineage>
        <taxon>unclassified sequences</taxon>
        <taxon>metagenomes</taxon>
        <taxon>ecological metagenomes</taxon>
    </lineage>
</organism>
<sequence>SLENARSIISAKKNATIVSLDIETLMPSGTKFLSGERIIAISISWLDKDVKSKVYIAEEDSEESEYNILSLLNEKLGELSPDIIIGYNHTGYDIPLIQTKIKMMSYERRLRKIERYFGISYCLDMMYVISEDLGKYDGDYYFRKLDDVVTHEKYGHLPL</sequence>
<reference evidence="2" key="2">
    <citation type="journal article" date="2014" name="ISME J.">
        <title>Microbial stratification in low pH oxic and suboxic macroscopic growths along an acid mine drainage.</title>
        <authorList>
            <person name="Mendez-Garcia C."/>
            <person name="Mesa V."/>
            <person name="Sprenger R.R."/>
            <person name="Richter M."/>
            <person name="Diez M.S."/>
            <person name="Solano J."/>
            <person name="Bargiela R."/>
            <person name="Golyshina O.V."/>
            <person name="Manteca A."/>
            <person name="Ramos J.L."/>
            <person name="Gallego J.R."/>
            <person name="Llorente I."/>
            <person name="Martins Dos Santos V.A."/>
            <person name="Jensen O.N."/>
            <person name="Pelaez A.I."/>
            <person name="Sanchez J."/>
            <person name="Ferrer M."/>
        </authorList>
    </citation>
    <scope>NUCLEOTIDE SEQUENCE</scope>
</reference>
<dbReference type="Pfam" id="PF03104">
    <property type="entry name" value="DNA_pol_B_exo1"/>
    <property type="match status" value="1"/>
</dbReference>
<gene>
    <name evidence="2" type="ORF">B1A_18093</name>
</gene>
<feature type="non-terminal residue" evidence="2">
    <location>
        <position position="159"/>
    </location>
</feature>
<evidence type="ECO:0000313" key="2">
    <source>
        <dbReference type="EMBL" id="EQD35831.1"/>
    </source>
</evidence>
<dbReference type="InterPro" id="IPR012337">
    <property type="entry name" value="RNaseH-like_sf"/>
</dbReference>
<reference evidence="2" key="1">
    <citation type="submission" date="2013-08" db="EMBL/GenBank/DDBJ databases">
        <authorList>
            <person name="Mendez C."/>
            <person name="Richter M."/>
            <person name="Ferrer M."/>
            <person name="Sanchez J."/>
        </authorList>
    </citation>
    <scope>NUCLEOTIDE SEQUENCE</scope>
</reference>
<feature type="non-terminal residue" evidence="2">
    <location>
        <position position="1"/>
    </location>
</feature>
<dbReference type="AlphaFoldDB" id="T0YK74"/>
<dbReference type="Gene3D" id="3.30.420.10">
    <property type="entry name" value="Ribonuclease H-like superfamily/Ribonuclease H"/>
    <property type="match status" value="1"/>
</dbReference>
<dbReference type="InterPro" id="IPR036397">
    <property type="entry name" value="RNaseH_sf"/>
</dbReference>
<accession>T0YK74</accession>
<name>T0YK74_9ZZZZ</name>
<dbReference type="SUPFAM" id="SSF53098">
    <property type="entry name" value="Ribonuclease H-like"/>
    <property type="match status" value="1"/>
</dbReference>
<comment type="caution">
    <text evidence="2">The sequence shown here is derived from an EMBL/GenBank/DDBJ whole genome shotgun (WGS) entry which is preliminary data.</text>
</comment>
<dbReference type="EMBL" id="AUZX01013335">
    <property type="protein sequence ID" value="EQD35831.1"/>
    <property type="molecule type" value="Genomic_DNA"/>
</dbReference>